<evidence type="ECO:0000313" key="13">
    <source>
        <dbReference type="Proteomes" id="UP000679498"/>
    </source>
</evidence>
<evidence type="ECO:0000256" key="9">
    <source>
        <dbReference type="ARBA" id="ARBA00022898"/>
    </source>
</evidence>
<reference evidence="12 13" key="1">
    <citation type="submission" date="2021-05" db="EMBL/GenBank/DDBJ databases">
        <title>Biocontrol using Exiguobacterium acetylicum SI17 against litchi downy blight caused by Peronophythora litchii.</title>
        <authorList>
            <person name="Zheng L."/>
        </authorList>
    </citation>
    <scope>NUCLEOTIDE SEQUENCE [LARGE SCALE GENOMIC DNA]</scope>
    <source>
        <strain evidence="12 13">SI17</strain>
    </source>
</reference>
<dbReference type="Pfam" id="PF00202">
    <property type="entry name" value="Aminotran_3"/>
    <property type="match status" value="1"/>
</dbReference>
<comment type="function">
    <text evidence="11">Catalyzes the interconversion of ornithine to glutamate semialdehyde.</text>
</comment>
<dbReference type="SUPFAM" id="SSF53383">
    <property type="entry name" value="PLP-dependent transferases"/>
    <property type="match status" value="1"/>
</dbReference>
<dbReference type="InterPro" id="IPR010164">
    <property type="entry name" value="Orn_aminotrans"/>
</dbReference>
<proteinExistence type="inferred from homology"/>
<evidence type="ECO:0000256" key="6">
    <source>
        <dbReference type="ARBA" id="ARBA00022605"/>
    </source>
</evidence>
<dbReference type="InterPro" id="IPR050103">
    <property type="entry name" value="Class-III_PLP-dep_AT"/>
</dbReference>
<dbReference type="NCBIfam" id="TIGR01885">
    <property type="entry name" value="Orn_aminotrans"/>
    <property type="match status" value="1"/>
</dbReference>
<keyword evidence="6 11" id="KW-0028">Amino-acid biosynthesis</keyword>
<keyword evidence="5 11" id="KW-0032">Aminotransferase</keyword>
<keyword evidence="7 11" id="KW-0641">Proline biosynthesis</keyword>
<evidence type="ECO:0000256" key="2">
    <source>
        <dbReference type="ARBA" id="ARBA00004998"/>
    </source>
</evidence>
<dbReference type="InterPro" id="IPR034757">
    <property type="entry name" value="Ornith_aminotrans_bact"/>
</dbReference>
<dbReference type="Gene3D" id="3.90.1150.10">
    <property type="entry name" value="Aspartate Aminotransferase, domain 1"/>
    <property type="match status" value="1"/>
</dbReference>
<evidence type="ECO:0000256" key="3">
    <source>
        <dbReference type="ARBA" id="ARBA00012924"/>
    </source>
</evidence>
<evidence type="ECO:0000256" key="10">
    <source>
        <dbReference type="ARBA" id="ARBA00030587"/>
    </source>
</evidence>
<evidence type="ECO:0000313" key="12">
    <source>
        <dbReference type="EMBL" id="QWB30630.1"/>
    </source>
</evidence>
<comment type="pathway">
    <text evidence="2 11">Amino-acid biosynthesis; L-proline biosynthesis; L-glutamate 5-semialdehyde from L-ornithine: step 1/1.</text>
</comment>
<dbReference type="InterPro" id="IPR015421">
    <property type="entry name" value="PyrdxlP-dep_Trfase_major"/>
</dbReference>
<dbReference type="InterPro" id="IPR049704">
    <property type="entry name" value="Aminotrans_3_PPA_site"/>
</dbReference>
<keyword evidence="13" id="KW-1185">Reference proteome</keyword>
<gene>
    <name evidence="11" type="primary">rocD</name>
    <name evidence="12" type="ORF">KKI46_02850</name>
</gene>
<dbReference type="InterPro" id="IPR005814">
    <property type="entry name" value="Aminotrans_3"/>
</dbReference>
<dbReference type="InterPro" id="IPR015422">
    <property type="entry name" value="PyrdxlP-dep_Trfase_small"/>
</dbReference>
<dbReference type="NCBIfam" id="NF003145">
    <property type="entry name" value="PRK04073.1"/>
    <property type="match status" value="1"/>
</dbReference>
<comment type="subcellular location">
    <subcellularLocation>
        <location evidence="11">Cytoplasm</location>
    </subcellularLocation>
</comment>
<evidence type="ECO:0000256" key="4">
    <source>
        <dbReference type="ARBA" id="ARBA00022490"/>
    </source>
</evidence>
<protein>
    <recommendedName>
        <fullName evidence="3 11">Ornithine aminotransferase</fullName>
        <shortName evidence="11">OAT</shortName>
        <ecNumber evidence="3 11">2.6.1.13</ecNumber>
    </recommendedName>
    <alternativeName>
        <fullName evidence="10 11">Ornithine--oxo-acid aminotransferase</fullName>
    </alternativeName>
</protein>
<dbReference type="PANTHER" id="PTHR11986">
    <property type="entry name" value="AMINOTRANSFERASE CLASS III"/>
    <property type="match status" value="1"/>
</dbReference>
<dbReference type="Proteomes" id="UP000679498">
    <property type="component" value="Chromosome"/>
</dbReference>
<accession>A0ABX8GC15</accession>
<dbReference type="EMBL" id="CP075897">
    <property type="protein sequence ID" value="QWB30630.1"/>
    <property type="molecule type" value="Genomic_DNA"/>
</dbReference>
<evidence type="ECO:0000256" key="5">
    <source>
        <dbReference type="ARBA" id="ARBA00022576"/>
    </source>
</evidence>
<evidence type="ECO:0000256" key="1">
    <source>
        <dbReference type="ARBA" id="ARBA00001933"/>
    </source>
</evidence>
<feature type="modified residue" description="N6-(pyridoxal phosphate)lysine" evidence="11">
    <location>
        <position position="254"/>
    </location>
</feature>
<dbReference type="GeneID" id="88810589"/>
<dbReference type="InterPro" id="IPR015424">
    <property type="entry name" value="PyrdxlP-dep_Trfase"/>
</dbReference>
<evidence type="ECO:0000256" key="11">
    <source>
        <dbReference type="HAMAP-Rule" id="MF_01689"/>
    </source>
</evidence>
<dbReference type="RefSeq" id="WP_029340787.1">
    <property type="nucleotide sequence ID" value="NZ_CP030931.1"/>
</dbReference>
<dbReference type="EC" id="2.6.1.13" evidence="3 11"/>
<comment type="catalytic activity">
    <reaction evidence="11">
        <text>a 2-oxocarboxylate + L-ornithine = L-glutamate 5-semialdehyde + an L-alpha-amino acid</text>
        <dbReference type="Rhea" id="RHEA:13877"/>
        <dbReference type="ChEBI" id="CHEBI:35179"/>
        <dbReference type="ChEBI" id="CHEBI:46911"/>
        <dbReference type="ChEBI" id="CHEBI:58066"/>
        <dbReference type="ChEBI" id="CHEBI:59869"/>
        <dbReference type="EC" id="2.6.1.13"/>
    </reaction>
</comment>
<keyword evidence="9 11" id="KW-0663">Pyridoxal phosphate</keyword>
<dbReference type="PANTHER" id="PTHR11986:SF18">
    <property type="entry name" value="ORNITHINE AMINOTRANSFERASE, MITOCHONDRIAL"/>
    <property type="match status" value="1"/>
</dbReference>
<organism evidence="12 13">
    <name type="scientific">Exiguobacterium acetylicum</name>
    <name type="common">Brevibacterium acetylicum</name>
    <dbReference type="NCBI Taxonomy" id="41170"/>
    <lineage>
        <taxon>Bacteria</taxon>
        <taxon>Bacillati</taxon>
        <taxon>Bacillota</taxon>
        <taxon>Bacilli</taxon>
        <taxon>Bacillales</taxon>
        <taxon>Bacillales Family XII. Incertae Sedis</taxon>
        <taxon>Exiguobacterium</taxon>
    </lineage>
</organism>
<dbReference type="PIRSF" id="PIRSF000521">
    <property type="entry name" value="Transaminase_4ab_Lys_Orn"/>
    <property type="match status" value="1"/>
</dbReference>
<comment type="cofactor">
    <cofactor evidence="1 11">
        <name>pyridoxal 5'-phosphate</name>
        <dbReference type="ChEBI" id="CHEBI:597326"/>
    </cofactor>
</comment>
<dbReference type="CDD" id="cd00610">
    <property type="entry name" value="OAT_like"/>
    <property type="match status" value="1"/>
</dbReference>
<evidence type="ECO:0000256" key="8">
    <source>
        <dbReference type="ARBA" id="ARBA00022679"/>
    </source>
</evidence>
<dbReference type="PROSITE" id="PS00600">
    <property type="entry name" value="AA_TRANSFER_CLASS_3"/>
    <property type="match status" value="1"/>
</dbReference>
<dbReference type="HAMAP" id="MF_01689">
    <property type="entry name" value="Ornith_aminotrans_3"/>
    <property type="match status" value="1"/>
</dbReference>
<evidence type="ECO:0000256" key="7">
    <source>
        <dbReference type="ARBA" id="ARBA00022650"/>
    </source>
</evidence>
<dbReference type="Gene3D" id="3.40.640.10">
    <property type="entry name" value="Type I PLP-dependent aspartate aminotransferase-like (Major domain)"/>
    <property type="match status" value="1"/>
</dbReference>
<name>A0ABX8GC15_EXIAC</name>
<keyword evidence="8 11" id="KW-0808">Transferase</keyword>
<sequence length="400" mass="44080">MNQTEKIIQQTEQFGAHNYHPLPIVISEAEGVFVTDPEGRRYMDMLSAYSAVNQGHRHPKIIDALKRQADKITLTSRAFHNDQLGFFYEKVAQLTGKDMVLPMNTGAEAVETAVKAARRWAYEVKQIPGDAEIIVCEGNFHGRTMTAVSMSTEAEYQRGFGPLLPGIKTIPYGDLEALKQAITENTAAFILEPIQGEAGILIPYDGFLKDAQEVCRAQNVLLVSDEIQSGLGRSGKWFASDWDEVTPDMYILGKALGGGVFPISCVAANKDVLSVFNPGSHGSTFGGNPLACAVSIASLEVLEDEKLPERSLELGTYFMEKLKQINNPMIKEVRGRGLFIGVELTEAARPYCEALKEKGLLCKETHETVIRFAPPLVITKEELDWAFERIEQVLGVSVAQ</sequence>
<comment type="similarity">
    <text evidence="11">Belongs to the class-III pyridoxal-phosphate-dependent aminotransferase family. OAT subfamily.</text>
</comment>
<keyword evidence="4 11" id="KW-0963">Cytoplasm</keyword>